<accession>A0A1G2A5X5</accession>
<dbReference type="EMBL" id="MHJU01000040">
    <property type="protein sequence ID" value="OGY72242.1"/>
    <property type="molecule type" value="Genomic_DNA"/>
</dbReference>
<reference evidence="2 3" key="1">
    <citation type="journal article" date="2016" name="Nat. Commun.">
        <title>Thousands of microbial genomes shed light on interconnected biogeochemical processes in an aquifer system.</title>
        <authorList>
            <person name="Anantharaman K."/>
            <person name="Brown C.T."/>
            <person name="Hug L.A."/>
            <person name="Sharon I."/>
            <person name="Castelle C.J."/>
            <person name="Probst A.J."/>
            <person name="Thomas B.C."/>
            <person name="Singh A."/>
            <person name="Wilkins M.J."/>
            <person name="Karaoz U."/>
            <person name="Brodie E.L."/>
            <person name="Williams K.H."/>
            <person name="Hubbard S.S."/>
            <person name="Banfield J.F."/>
        </authorList>
    </citation>
    <scope>NUCLEOTIDE SEQUENCE [LARGE SCALE GENOMIC DNA]</scope>
</reference>
<evidence type="ECO:0000313" key="3">
    <source>
        <dbReference type="Proteomes" id="UP000178315"/>
    </source>
</evidence>
<evidence type="ECO:0000256" key="1">
    <source>
        <dbReference type="SAM" id="Phobius"/>
    </source>
</evidence>
<comment type="caution">
    <text evidence="2">The sequence shown here is derived from an EMBL/GenBank/DDBJ whole genome shotgun (WGS) entry which is preliminary data.</text>
</comment>
<protein>
    <submittedName>
        <fullName evidence="2">Uncharacterized protein</fullName>
    </submittedName>
</protein>
<name>A0A1G2A5X5_9BACT</name>
<proteinExistence type="predicted"/>
<keyword evidence="1" id="KW-0812">Transmembrane</keyword>
<keyword evidence="1" id="KW-1133">Transmembrane helix</keyword>
<sequence length="59" mass="6763">MFILIKKLTSDSFLRKALYIVAIVGIVIVVLKVVWGNISTTTYIKNTDLYRNAIKFEVE</sequence>
<feature type="transmembrane region" description="Helical" evidence="1">
    <location>
        <begin position="17"/>
        <end position="35"/>
    </location>
</feature>
<dbReference type="Proteomes" id="UP000178315">
    <property type="component" value="Unassembled WGS sequence"/>
</dbReference>
<keyword evidence="1" id="KW-0472">Membrane</keyword>
<evidence type="ECO:0000313" key="2">
    <source>
        <dbReference type="EMBL" id="OGY72242.1"/>
    </source>
</evidence>
<dbReference type="AlphaFoldDB" id="A0A1G2A5X5"/>
<organism evidence="2 3">
    <name type="scientific">Candidatus Jacksonbacteria bacterium RIFCSPLOWO2_02_FULL_44_20</name>
    <dbReference type="NCBI Taxonomy" id="1798460"/>
    <lineage>
        <taxon>Bacteria</taxon>
        <taxon>Candidatus Jacksoniibacteriota</taxon>
    </lineage>
</organism>
<gene>
    <name evidence="2" type="ORF">A3H61_04500</name>
</gene>